<dbReference type="Gene3D" id="1.10.357.10">
    <property type="entry name" value="Tetracycline Repressor, domain 2"/>
    <property type="match status" value="1"/>
</dbReference>
<reference evidence="8" key="1">
    <citation type="submission" date="2017-06" db="EMBL/GenBank/DDBJ databases">
        <title>Herbaspirillum phytohormonus sp. nov., isolated from the root nodule of Robinia pseudoacacia in lead-zinc mine.</title>
        <authorList>
            <person name="Fan M."/>
            <person name="Lin Y."/>
        </authorList>
    </citation>
    <scope>NUCLEOTIDE SEQUENCE [LARGE SCALE GENOMIC DNA]</scope>
    <source>
        <strain evidence="8">SC-089</strain>
    </source>
</reference>
<feature type="DNA-binding region" description="H-T-H motif" evidence="4">
    <location>
        <begin position="64"/>
        <end position="83"/>
    </location>
</feature>
<sequence length="249" mass="26768">MPGTPAAQSAAARTPVAPGSPQAPGAPRRRGRPARDDAAHADVRQNLLRTGVAVLTEQGFAAVGIDAILRSAGVPKGSFYYYFDSKEAFGLALIDAYAEYFAAKLDHWFLDESCAPLARLRNFVDDARQGMARYEFRRGCLVGNLGQEMGSLPESFRSRLLEVFADWQRRTAACLRAAQAVGEIAAGIDCGRLAAYFWAGWEGAVLHAKLERGPRALDIFAEGFFACAGAASYAAAPASPPLRKSANRR</sequence>
<dbReference type="SUPFAM" id="SSF46689">
    <property type="entry name" value="Homeodomain-like"/>
    <property type="match status" value="1"/>
</dbReference>
<keyword evidence="3" id="KW-0804">Transcription</keyword>
<protein>
    <submittedName>
        <fullName evidence="7">TetR family transcriptional regulator</fullName>
    </submittedName>
</protein>
<evidence type="ECO:0000256" key="5">
    <source>
        <dbReference type="SAM" id="MobiDB-lite"/>
    </source>
</evidence>
<dbReference type="AlphaFoldDB" id="A0A225M715"/>
<dbReference type="PROSITE" id="PS50977">
    <property type="entry name" value="HTH_TETR_2"/>
    <property type="match status" value="1"/>
</dbReference>
<evidence type="ECO:0000256" key="1">
    <source>
        <dbReference type="ARBA" id="ARBA00023015"/>
    </source>
</evidence>
<evidence type="ECO:0000256" key="4">
    <source>
        <dbReference type="PROSITE-ProRule" id="PRU00335"/>
    </source>
</evidence>
<dbReference type="PRINTS" id="PR00455">
    <property type="entry name" value="HTHTETR"/>
</dbReference>
<evidence type="ECO:0000313" key="8">
    <source>
        <dbReference type="Proteomes" id="UP000214603"/>
    </source>
</evidence>
<feature type="compositionally biased region" description="Low complexity" evidence="5">
    <location>
        <begin position="15"/>
        <end position="26"/>
    </location>
</feature>
<evidence type="ECO:0000259" key="6">
    <source>
        <dbReference type="PROSITE" id="PS50977"/>
    </source>
</evidence>
<dbReference type="Pfam" id="PF00440">
    <property type="entry name" value="TetR_N"/>
    <property type="match status" value="1"/>
</dbReference>
<dbReference type="PANTHER" id="PTHR47506">
    <property type="entry name" value="TRANSCRIPTIONAL REGULATORY PROTEIN"/>
    <property type="match status" value="1"/>
</dbReference>
<accession>A0A225M715</accession>
<dbReference type="Proteomes" id="UP000214603">
    <property type="component" value="Unassembled WGS sequence"/>
</dbReference>
<keyword evidence="8" id="KW-1185">Reference proteome</keyword>
<dbReference type="PANTHER" id="PTHR47506:SF6">
    <property type="entry name" value="HTH-TYPE TRANSCRIPTIONAL REPRESSOR NEMR"/>
    <property type="match status" value="1"/>
</dbReference>
<gene>
    <name evidence="7" type="ORF">CEY11_18765</name>
</gene>
<name>A0A225M715_9BURK</name>
<comment type="caution">
    <text evidence="7">The sequence shown here is derived from an EMBL/GenBank/DDBJ whole genome shotgun (WGS) entry which is preliminary data.</text>
</comment>
<organism evidence="7 8">
    <name type="scientific">Candidimonas nitroreducens</name>
    <dbReference type="NCBI Taxonomy" id="683354"/>
    <lineage>
        <taxon>Bacteria</taxon>
        <taxon>Pseudomonadati</taxon>
        <taxon>Pseudomonadota</taxon>
        <taxon>Betaproteobacteria</taxon>
        <taxon>Burkholderiales</taxon>
        <taxon>Alcaligenaceae</taxon>
        <taxon>Candidimonas</taxon>
    </lineage>
</organism>
<dbReference type="GO" id="GO:0003677">
    <property type="term" value="F:DNA binding"/>
    <property type="evidence" value="ECO:0007669"/>
    <property type="project" value="UniProtKB-UniRule"/>
</dbReference>
<evidence type="ECO:0000313" key="7">
    <source>
        <dbReference type="EMBL" id="OWT56916.1"/>
    </source>
</evidence>
<dbReference type="InterPro" id="IPR011075">
    <property type="entry name" value="TetR_C"/>
</dbReference>
<dbReference type="SUPFAM" id="SSF48498">
    <property type="entry name" value="Tetracyclin repressor-like, C-terminal domain"/>
    <property type="match status" value="1"/>
</dbReference>
<keyword evidence="2 4" id="KW-0238">DNA-binding</keyword>
<dbReference type="InterPro" id="IPR009057">
    <property type="entry name" value="Homeodomain-like_sf"/>
</dbReference>
<dbReference type="InterPro" id="IPR036271">
    <property type="entry name" value="Tet_transcr_reg_TetR-rel_C_sf"/>
</dbReference>
<feature type="domain" description="HTH tetR-type" evidence="6">
    <location>
        <begin position="41"/>
        <end position="101"/>
    </location>
</feature>
<dbReference type="InterPro" id="IPR001647">
    <property type="entry name" value="HTH_TetR"/>
</dbReference>
<evidence type="ECO:0000256" key="2">
    <source>
        <dbReference type="ARBA" id="ARBA00023125"/>
    </source>
</evidence>
<feature type="region of interest" description="Disordered" evidence="5">
    <location>
        <begin position="1"/>
        <end position="38"/>
    </location>
</feature>
<dbReference type="EMBL" id="NJIH01000010">
    <property type="protein sequence ID" value="OWT56916.1"/>
    <property type="molecule type" value="Genomic_DNA"/>
</dbReference>
<proteinExistence type="predicted"/>
<evidence type="ECO:0000256" key="3">
    <source>
        <dbReference type="ARBA" id="ARBA00023163"/>
    </source>
</evidence>
<dbReference type="Pfam" id="PF16925">
    <property type="entry name" value="TetR_C_13"/>
    <property type="match status" value="1"/>
</dbReference>
<keyword evidence="1" id="KW-0805">Transcription regulation</keyword>
<dbReference type="OrthoDB" id="9809772at2"/>